<name>A0A220VHF1_9GAMM</name>
<keyword evidence="1" id="KW-1133">Transmembrane helix</keyword>
<evidence type="ECO:0000313" key="2">
    <source>
        <dbReference type="EMBL" id="ASK79602.1"/>
    </source>
</evidence>
<dbReference type="EMBL" id="CP022356">
    <property type="protein sequence ID" value="ASK79602.1"/>
    <property type="molecule type" value="Genomic_DNA"/>
</dbReference>
<accession>A0A220VHF1</accession>
<dbReference type="RefSeq" id="WP_089074510.1">
    <property type="nucleotide sequence ID" value="NZ_CP022356.1"/>
</dbReference>
<dbReference type="AlphaFoldDB" id="A0A220VHF1"/>
<dbReference type="KEGG" id="pmai:CF386_11145"/>
<feature type="transmembrane region" description="Helical" evidence="1">
    <location>
        <begin position="44"/>
        <end position="64"/>
    </location>
</feature>
<protein>
    <submittedName>
        <fullName evidence="2">Uncharacterized protein</fullName>
    </submittedName>
</protein>
<reference evidence="2 3" key="1">
    <citation type="journal article" date="2016" name="Int. J. Syst. Evol. Microbiol.">
        <title>Paraphotobacterium marinum gen. nov., sp. nov., a member of the family Vibrionaceae, isolated from surface seawater.</title>
        <authorList>
            <person name="Huang Z."/>
            <person name="Dong C."/>
            <person name="Shao Z."/>
        </authorList>
    </citation>
    <scope>NUCLEOTIDE SEQUENCE [LARGE SCALE GENOMIC DNA]</scope>
    <source>
        <strain evidence="2 3">NSCS20N07D</strain>
    </source>
</reference>
<keyword evidence="1" id="KW-0472">Membrane</keyword>
<dbReference type="Proteomes" id="UP000242175">
    <property type="component" value="Chromosome small"/>
</dbReference>
<sequence>MNKTRLPTEFKMKVVNFYEFLGIYMLFMFLSSILVFIFDKKEIYNYLFCFGTTSIIVFVFLNLINKILKSN</sequence>
<keyword evidence="3" id="KW-1185">Reference proteome</keyword>
<organism evidence="2 3">
    <name type="scientific">Paraphotobacterium marinum</name>
    <dbReference type="NCBI Taxonomy" id="1755811"/>
    <lineage>
        <taxon>Bacteria</taxon>
        <taxon>Pseudomonadati</taxon>
        <taxon>Pseudomonadota</taxon>
        <taxon>Gammaproteobacteria</taxon>
        <taxon>Vibrionales</taxon>
        <taxon>Vibrionaceae</taxon>
        <taxon>Paraphotobacterium</taxon>
    </lineage>
</organism>
<evidence type="ECO:0000256" key="1">
    <source>
        <dbReference type="SAM" id="Phobius"/>
    </source>
</evidence>
<gene>
    <name evidence="2" type="ORF">CF386_11145</name>
</gene>
<proteinExistence type="predicted"/>
<keyword evidence="1" id="KW-0812">Transmembrane</keyword>
<feature type="transmembrane region" description="Helical" evidence="1">
    <location>
        <begin position="21"/>
        <end position="38"/>
    </location>
</feature>
<evidence type="ECO:0000313" key="3">
    <source>
        <dbReference type="Proteomes" id="UP000242175"/>
    </source>
</evidence>